<dbReference type="InterPro" id="IPR038765">
    <property type="entry name" value="Papain-like_cys_pep_sf"/>
</dbReference>
<dbReference type="Gene3D" id="2.30.30.40">
    <property type="entry name" value="SH3 Domains"/>
    <property type="match status" value="3"/>
</dbReference>
<dbReference type="Proteomes" id="UP001164187">
    <property type="component" value="Chromosome"/>
</dbReference>
<evidence type="ECO:0000259" key="8">
    <source>
        <dbReference type="PROSITE" id="PS51935"/>
    </source>
</evidence>
<reference evidence="9" key="1">
    <citation type="submission" date="2022-12" db="EMBL/GenBank/DDBJ databases">
        <title>Peptostreptococcus.</title>
        <authorList>
            <person name="Lee S.H."/>
        </authorList>
    </citation>
    <scope>NUCLEOTIDE SEQUENCE</scope>
    <source>
        <strain evidence="9">CBA3647</strain>
    </source>
</reference>
<feature type="domain" description="NlpC/P60" evidence="8">
    <location>
        <begin position="564"/>
        <end position="678"/>
    </location>
</feature>
<feature type="domain" description="SH3b" evidence="7">
    <location>
        <begin position="448"/>
        <end position="519"/>
    </location>
</feature>
<dbReference type="InterPro" id="IPR003646">
    <property type="entry name" value="SH3-like_bac-type"/>
</dbReference>
<dbReference type="Pfam" id="PF00877">
    <property type="entry name" value="NLPC_P60"/>
    <property type="match status" value="1"/>
</dbReference>
<keyword evidence="6" id="KW-0732">Signal</keyword>
<proteinExistence type="inferred from homology"/>
<dbReference type="Gene3D" id="3.90.1720.10">
    <property type="entry name" value="endopeptidase domain like (from Nostoc punctiforme)"/>
    <property type="match status" value="1"/>
</dbReference>
<dbReference type="InterPro" id="IPR000064">
    <property type="entry name" value="NLP_P60_dom"/>
</dbReference>
<keyword evidence="4" id="KW-0788">Thiol protease</keyword>
<dbReference type="SUPFAM" id="SSF54001">
    <property type="entry name" value="Cysteine proteinases"/>
    <property type="match status" value="1"/>
</dbReference>
<evidence type="ECO:0000313" key="10">
    <source>
        <dbReference type="Proteomes" id="UP001164187"/>
    </source>
</evidence>
<feature type="domain" description="SH3b" evidence="7">
    <location>
        <begin position="252"/>
        <end position="321"/>
    </location>
</feature>
<feature type="signal peptide" evidence="6">
    <location>
        <begin position="1"/>
        <end position="24"/>
    </location>
</feature>
<evidence type="ECO:0000256" key="5">
    <source>
        <dbReference type="SAM" id="MobiDB-lite"/>
    </source>
</evidence>
<feature type="chain" id="PRO_5045426302" evidence="6">
    <location>
        <begin position="25"/>
        <end position="678"/>
    </location>
</feature>
<evidence type="ECO:0000313" key="9">
    <source>
        <dbReference type="EMBL" id="WAW14320.1"/>
    </source>
</evidence>
<evidence type="ECO:0000256" key="1">
    <source>
        <dbReference type="ARBA" id="ARBA00007074"/>
    </source>
</evidence>
<comment type="similarity">
    <text evidence="1">Belongs to the peptidase C40 family.</text>
</comment>
<evidence type="ECO:0000259" key="7">
    <source>
        <dbReference type="PROSITE" id="PS51781"/>
    </source>
</evidence>
<evidence type="ECO:0000256" key="6">
    <source>
        <dbReference type="SAM" id="SignalP"/>
    </source>
</evidence>
<keyword evidence="10" id="KW-1185">Reference proteome</keyword>
<dbReference type="InterPro" id="IPR051794">
    <property type="entry name" value="PG_Endopeptidase_C40"/>
</dbReference>
<dbReference type="Pfam" id="PF08239">
    <property type="entry name" value="SH3_3"/>
    <property type="match status" value="3"/>
</dbReference>
<dbReference type="EMBL" id="CP114052">
    <property type="protein sequence ID" value="WAW14320.1"/>
    <property type="molecule type" value="Genomic_DNA"/>
</dbReference>
<feature type="compositionally biased region" description="Basic and acidic residues" evidence="5">
    <location>
        <begin position="124"/>
        <end position="227"/>
    </location>
</feature>
<evidence type="ECO:0000256" key="3">
    <source>
        <dbReference type="ARBA" id="ARBA00022801"/>
    </source>
</evidence>
<feature type="domain" description="SH3b" evidence="7">
    <location>
        <begin position="341"/>
        <end position="409"/>
    </location>
</feature>
<evidence type="ECO:0000256" key="4">
    <source>
        <dbReference type="ARBA" id="ARBA00022807"/>
    </source>
</evidence>
<gene>
    <name evidence="9" type="ORF">O0R46_06815</name>
</gene>
<evidence type="ECO:0000256" key="2">
    <source>
        <dbReference type="ARBA" id="ARBA00022670"/>
    </source>
</evidence>
<dbReference type="SMART" id="SM00287">
    <property type="entry name" value="SH3b"/>
    <property type="match status" value="3"/>
</dbReference>
<organism evidence="9 10">
    <name type="scientific">Peptostreptococcus equinus</name>
    <dbReference type="NCBI Taxonomy" id="3003601"/>
    <lineage>
        <taxon>Bacteria</taxon>
        <taxon>Bacillati</taxon>
        <taxon>Bacillota</taxon>
        <taxon>Clostridia</taxon>
        <taxon>Peptostreptococcales</taxon>
        <taxon>Peptostreptococcaceae</taxon>
        <taxon>Peptostreptococcus</taxon>
    </lineage>
</organism>
<feature type="region of interest" description="Disordered" evidence="5">
    <location>
        <begin position="105"/>
        <end position="232"/>
    </location>
</feature>
<dbReference type="PANTHER" id="PTHR47359">
    <property type="entry name" value="PEPTIDOGLYCAN DL-ENDOPEPTIDASE CWLO"/>
    <property type="match status" value="1"/>
</dbReference>
<keyword evidence="2" id="KW-0645">Protease</keyword>
<accession>A0ABY7JLU5</accession>
<dbReference type="RefSeq" id="WP_269310988.1">
    <property type="nucleotide sequence ID" value="NZ_CP114052.1"/>
</dbReference>
<keyword evidence="3" id="KW-0378">Hydrolase</keyword>
<sequence length="678" mass="71736">MKKAITVLGLGAAAAAISVTNVSALEQQDANKMLADANLNEQSNATSNKVSELNADSKLTVKDGQVSVTNNQTNTSNDTLANQKIVKNEIGVLVETQDNTKINTENKATEKEQTPVAENTAVETKVEETKAPAKEEAPVAETKVEETKAPAKEEAPVAETKVEETKAPAKEEAPVAETKVEETKAPTKEEAPVAETKVEETKAPAKEEAPVAETKVEETKAPAKEEAPVAETKPSDDIVVVSKAKLTKQAKETAQTVEGKINNAYYLNVRSGPSTSFSIEDVLSQKDVFKILSRHATGWYEVLLQNGTKGWSSDKYITVLSSNDKANVVNSVNAKVQKAAPTTSNKGQLKNAYALNIRKGPSVLEKLSGVVFKGDVFNVVSQHSSGWLEIMLKDGTRGWASGKYISANLSNVKHNTSVVSHSNAANNNASVRPTTNAKPVANKVTTPAKNNKVTINVNQARVNSSVNVRSSASRSGSVLGTLTGNSIVNVLGMENGWYKVLLNSGQIGYVGPSFLSMTGKTVAVSATTNNVTNRGNSGMATPIANRNNGNTGTAKLTVKDGPVTRSGQAIANLAQSFIGTPYVWGGSSPKGFDCSGLVQYVYNKVGIKLPRTSAQQGVSGRASSLANAKVGDILHMPGHVAIYIGGGRFVHAPQPGQNVKIGKISDGWARIDAVRTFF</sequence>
<name>A0ABY7JLU5_9FIRM</name>
<protein>
    <submittedName>
        <fullName evidence="9">SH3 domain-containing protein</fullName>
    </submittedName>
</protein>
<dbReference type="PANTHER" id="PTHR47359:SF3">
    <property type="entry name" value="NLP_P60 DOMAIN-CONTAINING PROTEIN-RELATED"/>
    <property type="match status" value="1"/>
</dbReference>
<dbReference type="PROSITE" id="PS51935">
    <property type="entry name" value="NLPC_P60"/>
    <property type="match status" value="1"/>
</dbReference>
<dbReference type="PROSITE" id="PS51781">
    <property type="entry name" value="SH3B"/>
    <property type="match status" value="3"/>
</dbReference>